<accession>A0ACA9U863</accession>
<dbReference type="Proteomes" id="UP000836387">
    <property type="component" value="Unassembled WGS sequence"/>
</dbReference>
<sequence length="556" mass="59540">MLAKCLIAACVGLLGSAQAFWRMECPGRVGLARIDPIVNPGGVSKHVHAIHGSNVKPGSGTPELASHPVGYRDDGRLRVAHGWRLHFVPCHSGYVCLLAPAVYFKDAITGQFEVVNQTGGMLAYYLLNAENITGYPANFRMLSGTTSRRTYTAGDPSLADPAQSLWKSLGQTTQEDLEQRALGFNCLNYDRPAEGTLYRHYMPDKAYLDANCKNGLRLEIMFPSCWDGVNTDSGNSKDHVAYPDLVMNGNCPETHPVRLPGLLYEVIWETQALVGRDGIFVLSNGDPSGFGYHADFIMGWEPGFLQEAIEICTNASGKIEDCPIFNVVDEATARECKMKTPSVLSSENVNGPLSSLPGNVEITYGDGSSDGDDDSKPSKTTPALTYAPGQTPSDAASPLPGQVFKESSVYVAPVPTTTSSSSSTSSTSSSSTTISTSEVVISSSTTSSSEVVISSSTTSSSAEVFVEQTSIPVPTTSAPNPVNPNANYVSTQYITNGNIVTKILYEEELIWVTERIEATGTVTITGTGPPTSLPEGSVQRKKRAAHMHAHAHGYRY</sequence>
<evidence type="ECO:0000313" key="2">
    <source>
        <dbReference type="Proteomes" id="UP000836387"/>
    </source>
</evidence>
<reference evidence="1" key="2">
    <citation type="submission" date="2021-10" db="EMBL/GenBank/DDBJ databases">
        <authorList>
            <person name="Piombo E."/>
        </authorList>
    </citation>
    <scope>NUCLEOTIDE SEQUENCE</scope>
</reference>
<name>A0ACA9U863_BIOOC</name>
<evidence type="ECO:0000313" key="1">
    <source>
        <dbReference type="EMBL" id="CAG9949431.1"/>
    </source>
</evidence>
<dbReference type="EMBL" id="CADEHS020000080">
    <property type="protein sequence ID" value="CAG9949431.1"/>
    <property type="molecule type" value="Genomic_DNA"/>
</dbReference>
<keyword evidence="2" id="KW-1185">Reference proteome</keyword>
<comment type="caution">
    <text evidence="1">The sequence shown here is derived from an EMBL/GenBank/DDBJ whole genome shotgun (WGS) entry which is preliminary data.</text>
</comment>
<protein>
    <submittedName>
        <fullName evidence="1">Uncharacterized protein</fullName>
    </submittedName>
</protein>
<reference evidence="1" key="1">
    <citation type="submission" date="2020-04" db="EMBL/GenBank/DDBJ databases">
        <authorList>
            <person name="Broberg M."/>
        </authorList>
    </citation>
    <scope>NUCLEOTIDE SEQUENCE</scope>
</reference>
<proteinExistence type="predicted"/>
<gene>
    <name evidence="1" type="ORF">CRV2_00020521</name>
</gene>
<organism evidence="1 2">
    <name type="scientific">Clonostachys rosea f. rosea IK726</name>
    <dbReference type="NCBI Taxonomy" id="1349383"/>
    <lineage>
        <taxon>Eukaryota</taxon>
        <taxon>Fungi</taxon>
        <taxon>Dikarya</taxon>
        <taxon>Ascomycota</taxon>
        <taxon>Pezizomycotina</taxon>
        <taxon>Sordariomycetes</taxon>
        <taxon>Hypocreomycetidae</taxon>
        <taxon>Hypocreales</taxon>
        <taxon>Bionectriaceae</taxon>
        <taxon>Clonostachys</taxon>
    </lineage>
</organism>